<dbReference type="InterPro" id="IPR013005">
    <property type="entry name" value="Ribosomal_uL4-like"/>
</dbReference>
<evidence type="ECO:0000256" key="4">
    <source>
        <dbReference type="ARBA" id="ARBA00035244"/>
    </source>
</evidence>
<dbReference type="GO" id="GO:0006412">
    <property type="term" value="P:translation"/>
    <property type="evidence" value="ECO:0007669"/>
    <property type="project" value="UniProtKB-UniRule"/>
</dbReference>
<dbReference type="GO" id="GO:0019843">
    <property type="term" value="F:rRNA binding"/>
    <property type="evidence" value="ECO:0007669"/>
    <property type="project" value="UniProtKB-UniRule"/>
</dbReference>
<dbReference type="GO" id="GO:0003735">
    <property type="term" value="F:structural constituent of ribosome"/>
    <property type="evidence" value="ECO:0007669"/>
    <property type="project" value="InterPro"/>
</dbReference>
<sequence>MEVAVKNIQGEETGRSVTLQDAIFGIEPNDHAIYLDVKQYMANQRQGTHKAKERAEIAGSTKKIKRQKGTGTARAGSIKSPVFRGGGRIFGPRPRDYSFKLNKKVKQLARKSALTYKAKDSQITILEAFDFDAPKTKNYVSLLSSLALADGKSLLVLDNIQKNVYLSARNLPNTKVITADKLTTYEILDARHLIMSEKAVEILEGIFNKKANDN</sequence>
<reference evidence="7" key="1">
    <citation type="journal article" date="2023" name="Comput. Struct. Biotechnol. J.">
        <title>Discovery of a novel marine Bacteroidetes with a rich repertoire of carbohydrate-active enzymes.</title>
        <authorList>
            <person name="Chen B."/>
            <person name="Liu G."/>
            <person name="Chen Q."/>
            <person name="Wang H."/>
            <person name="Liu L."/>
            <person name="Tang K."/>
        </authorList>
    </citation>
    <scope>NUCLEOTIDE SEQUENCE</scope>
    <source>
        <strain evidence="7">TK19036</strain>
    </source>
</reference>
<dbReference type="Gene3D" id="3.40.1370.10">
    <property type="match status" value="1"/>
</dbReference>
<comment type="function">
    <text evidence="5">One of the primary rRNA binding proteins, this protein initially binds near the 5'-end of the 23S rRNA. It is important during the early stages of 50S assembly. It makes multiple contacts with different domains of the 23S rRNA in the assembled 50S subunit and ribosome.</text>
</comment>
<feature type="region of interest" description="Disordered" evidence="6">
    <location>
        <begin position="50"/>
        <end position="77"/>
    </location>
</feature>
<evidence type="ECO:0000256" key="1">
    <source>
        <dbReference type="ARBA" id="ARBA00010528"/>
    </source>
</evidence>
<dbReference type="InterPro" id="IPR002136">
    <property type="entry name" value="Ribosomal_uL4"/>
</dbReference>
<gene>
    <name evidence="5 7" type="primary">rplD</name>
    <name evidence="7" type="ORF">K4G66_00230</name>
</gene>
<evidence type="ECO:0000256" key="2">
    <source>
        <dbReference type="ARBA" id="ARBA00022980"/>
    </source>
</evidence>
<dbReference type="PANTHER" id="PTHR10746:SF6">
    <property type="entry name" value="LARGE RIBOSOMAL SUBUNIT PROTEIN UL4M"/>
    <property type="match status" value="1"/>
</dbReference>
<dbReference type="InterPro" id="IPR023574">
    <property type="entry name" value="Ribosomal_uL4_dom_sf"/>
</dbReference>
<comment type="function">
    <text evidence="5">Forms part of the polypeptide exit tunnel.</text>
</comment>
<evidence type="ECO:0000256" key="3">
    <source>
        <dbReference type="ARBA" id="ARBA00023274"/>
    </source>
</evidence>
<reference evidence="7" key="2">
    <citation type="journal article" date="2024" name="Antonie Van Leeuwenhoek">
        <title>Roseihalotalea indica gen. nov., sp. nov., a halophilic Bacteroidetes from mesopelagic Southwest Indian Ocean with higher carbohydrate metabolic potential.</title>
        <authorList>
            <person name="Chen B."/>
            <person name="Zhang M."/>
            <person name="Lin D."/>
            <person name="Ye J."/>
            <person name="Tang K."/>
        </authorList>
    </citation>
    <scope>NUCLEOTIDE SEQUENCE</scope>
    <source>
        <strain evidence="7">TK19036</strain>
    </source>
</reference>
<keyword evidence="3 5" id="KW-0687">Ribonucleoprotein</keyword>
<dbReference type="NCBIfam" id="TIGR03953">
    <property type="entry name" value="rplD_bact"/>
    <property type="match status" value="1"/>
</dbReference>
<dbReference type="HAMAP" id="MF_01328_B">
    <property type="entry name" value="Ribosomal_uL4_B"/>
    <property type="match status" value="1"/>
</dbReference>
<protein>
    <recommendedName>
        <fullName evidence="4 5">Large ribosomal subunit protein uL4</fullName>
    </recommendedName>
</protein>
<keyword evidence="2 5" id="KW-0689">Ribosomal protein</keyword>
<dbReference type="SUPFAM" id="SSF52166">
    <property type="entry name" value="Ribosomal protein L4"/>
    <property type="match status" value="1"/>
</dbReference>
<dbReference type="Pfam" id="PF00573">
    <property type="entry name" value="Ribosomal_L4"/>
    <property type="match status" value="1"/>
</dbReference>
<dbReference type="PANTHER" id="PTHR10746">
    <property type="entry name" value="50S RIBOSOMAL PROTEIN L4"/>
    <property type="match status" value="1"/>
</dbReference>
<keyword evidence="5" id="KW-0694">RNA-binding</keyword>
<dbReference type="AlphaFoldDB" id="A0AA49JKN4"/>
<comment type="similarity">
    <text evidence="1 5">Belongs to the universal ribosomal protein uL4 family.</text>
</comment>
<evidence type="ECO:0000256" key="5">
    <source>
        <dbReference type="HAMAP-Rule" id="MF_01328"/>
    </source>
</evidence>
<comment type="subunit">
    <text evidence="5">Part of the 50S ribosomal subunit.</text>
</comment>
<dbReference type="GO" id="GO:1990904">
    <property type="term" value="C:ribonucleoprotein complex"/>
    <property type="evidence" value="ECO:0007669"/>
    <property type="project" value="UniProtKB-KW"/>
</dbReference>
<name>A0AA49JKN4_9BACT</name>
<dbReference type="GO" id="GO:0005840">
    <property type="term" value="C:ribosome"/>
    <property type="evidence" value="ECO:0007669"/>
    <property type="project" value="UniProtKB-KW"/>
</dbReference>
<accession>A0AA49JKN4</accession>
<organism evidence="7">
    <name type="scientific">Roseihalotalea indica</name>
    <dbReference type="NCBI Taxonomy" id="2867963"/>
    <lineage>
        <taxon>Bacteria</taxon>
        <taxon>Pseudomonadati</taxon>
        <taxon>Bacteroidota</taxon>
        <taxon>Cytophagia</taxon>
        <taxon>Cytophagales</taxon>
        <taxon>Catalimonadaceae</taxon>
        <taxon>Roseihalotalea</taxon>
    </lineage>
</organism>
<evidence type="ECO:0000256" key="6">
    <source>
        <dbReference type="SAM" id="MobiDB-lite"/>
    </source>
</evidence>
<proteinExistence type="inferred from homology"/>
<evidence type="ECO:0000313" key="7">
    <source>
        <dbReference type="EMBL" id="WKN40403.1"/>
    </source>
</evidence>
<keyword evidence="5" id="KW-0699">rRNA-binding</keyword>
<dbReference type="EMBL" id="CP120682">
    <property type="protein sequence ID" value="WKN40403.1"/>
    <property type="molecule type" value="Genomic_DNA"/>
</dbReference>